<reference evidence="4 5" key="1">
    <citation type="submission" date="2022-07" db="EMBL/GenBank/DDBJ databases">
        <title>Genome-wide signatures of adaptation to extreme environments.</title>
        <authorList>
            <person name="Cho C.H."/>
            <person name="Yoon H.S."/>
        </authorList>
    </citation>
    <scope>NUCLEOTIDE SEQUENCE [LARGE SCALE GENOMIC DNA]</scope>
    <source>
        <strain evidence="4 5">108.79 E11</strain>
    </source>
</reference>
<comment type="caution">
    <text evidence="4">The sequence shown here is derived from an EMBL/GenBank/DDBJ whole genome shotgun (WGS) entry which is preliminary data.</text>
</comment>
<dbReference type="GO" id="GO:0051087">
    <property type="term" value="F:protein-folding chaperone binding"/>
    <property type="evidence" value="ECO:0007669"/>
    <property type="project" value="InterPro"/>
</dbReference>
<evidence type="ECO:0000313" key="4">
    <source>
        <dbReference type="EMBL" id="KAK4526020.1"/>
    </source>
</evidence>
<feature type="domain" description="BAG" evidence="3">
    <location>
        <begin position="113"/>
        <end position="176"/>
    </location>
</feature>
<evidence type="ECO:0000256" key="2">
    <source>
        <dbReference type="SAM" id="MobiDB-lite"/>
    </source>
</evidence>
<feature type="region of interest" description="Disordered" evidence="2">
    <location>
        <begin position="1"/>
        <end position="61"/>
    </location>
</feature>
<feature type="compositionally biased region" description="Polar residues" evidence="2">
    <location>
        <begin position="1"/>
        <end position="34"/>
    </location>
</feature>
<dbReference type="Proteomes" id="UP001300502">
    <property type="component" value="Unassembled WGS sequence"/>
</dbReference>
<dbReference type="PROSITE" id="PS50096">
    <property type="entry name" value="IQ"/>
    <property type="match status" value="1"/>
</dbReference>
<organism evidence="4 5">
    <name type="scientific">Galdieria yellowstonensis</name>
    <dbReference type="NCBI Taxonomy" id="3028027"/>
    <lineage>
        <taxon>Eukaryota</taxon>
        <taxon>Rhodophyta</taxon>
        <taxon>Bangiophyceae</taxon>
        <taxon>Galdieriales</taxon>
        <taxon>Galdieriaceae</taxon>
        <taxon>Galdieria</taxon>
    </lineage>
</organism>
<sequence>MQRNLGSSETKTCNSNKSPTENSQAGGLKTSATWGQVPKHTKSSSTKGNRNKKEPSRWSPEQAAVIIQKNWRAYQARKLVRRLRRLLEEQTKTLSLTGKGGSHDLEALFAEMEVAKALRDMERLEKVSKRCAELQEALTQKTIAVDGIPHGESDFVRQQRKDTIKTILSLAEKADSMKEQVESAIDDIKN</sequence>
<accession>A0AAV9IEY2</accession>
<evidence type="ECO:0000256" key="1">
    <source>
        <dbReference type="SAM" id="Coils"/>
    </source>
</evidence>
<dbReference type="Pfam" id="PF00612">
    <property type="entry name" value="IQ"/>
    <property type="match status" value="1"/>
</dbReference>
<keyword evidence="5" id="KW-1185">Reference proteome</keyword>
<dbReference type="InterPro" id="IPR003103">
    <property type="entry name" value="BAG_domain"/>
</dbReference>
<dbReference type="InterPro" id="IPR000048">
    <property type="entry name" value="IQ_motif_EF-hand-BS"/>
</dbReference>
<dbReference type="AlphaFoldDB" id="A0AAV9IEY2"/>
<protein>
    <recommendedName>
        <fullName evidence="3">BAG domain-containing protein</fullName>
    </recommendedName>
</protein>
<feature type="coiled-coil region" evidence="1">
    <location>
        <begin position="107"/>
        <end position="187"/>
    </location>
</feature>
<dbReference type="Gene3D" id="1.20.58.120">
    <property type="entry name" value="BAG domain"/>
    <property type="match status" value="1"/>
</dbReference>
<dbReference type="SUPFAM" id="SSF63491">
    <property type="entry name" value="BAG domain"/>
    <property type="match status" value="1"/>
</dbReference>
<keyword evidence="1" id="KW-0175">Coiled coil</keyword>
<proteinExistence type="predicted"/>
<evidence type="ECO:0000259" key="3">
    <source>
        <dbReference type="Pfam" id="PF02179"/>
    </source>
</evidence>
<dbReference type="Gene3D" id="1.20.5.190">
    <property type="match status" value="1"/>
</dbReference>
<dbReference type="EMBL" id="JANCYU010000036">
    <property type="protein sequence ID" value="KAK4526020.1"/>
    <property type="molecule type" value="Genomic_DNA"/>
</dbReference>
<dbReference type="Pfam" id="PF02179">
    <property type="entry name" value="BAG"/>
    <property type="match status" value="1"/>
</dbReference>
<name>A0AAV9IEY2_9RHOD</name>
<gene>
    <name evidence="4" type="ORF">GAYE_SCF19G3931</name>
</gene>
<dbReference type="InterPro" id="IPR036533">
    <property type="entry name" value="BAG_dom_sf"/>
</dbReference>
<evidence type="ECO:0000313" key="5">
    <source>
        <dbReference type="Proteomes" id="UP001300502"/>
    </source>
</evidence>